<dbReference type="AlphaFoldDB" id="A0A8H2JLW6"/>
<dbReference type="SUPFAM" id="SSF56954">
    <property type="entry name" value="Outer membrane efflux proteins (OEP)"/>
    <property type="match status" value="1"/>
</dbReference>
<dbReference type="GO" id="GO:0015562">
    <property type="term" value="F:efflux transmembrane transporter activity"/>
    <property type="evidence" value="ECO:0007669"/>
    <property type="project" value="InterPro"/>
</dbReference>
<organism evidence="1 2">
    <name type="scientific">Colwellia ponticola</name>
    <dbReference type="NCBI Taxonomy" id="2304625"/>
    <lineage>
        <taxon>Bacteria</taxon>
        <taxon>Pseudomonadati</taxon>
        <taxon>Pseudomonadota</taxon>
        <taxon>Gammaproteobacteria</taxon>
        <taxon>Alteromonadales</taxon>
        <taxon>Colwelliaceae</taxon>
        <taxon>Colwellia</taxon>
    </lineage>
</organism>
<dbReference type="Gene3D" id="1.20.1600.10">
    <property type="entry name" value="Outer membrane efflux proteins (OEP)"/>
    <property type="match status" value="1"/>
</dbReference>
<dbReference type="Proteomes" id="UP000307702">
    <property type="component" value="Unassembled WGS sequence"/>
</dbReference>
<name>A0A8H2JLW6_9GAMM</name>
<accession>A0A8H2JLW6</accession>
<dbReference type="InterPro" id="IPR010131">
    <property type="entry name" value="MdtP/NodT-like"/>
</dbReference>
<sequence length="496" mass="55411">MFSFSFTATANIAITRVVSTLILTGVLFYSAISTAADPNRAWSFNNTINTAQKNDPWLNGNKHQQQAIEAMSHAATSLPDPKMSVALANLPTNGFDFSQEGMTQLKVGITQMFPRGDSLSIKNQQLRIQSQAYPFQRADREAQVAVTVGSLWLDAYRVQQSIALIEKNRALFEQLVGVAQASYSSTLGKTRQQDIIRAQLELTQLDDRLDVLAQQKNAYLGRLSQWLSMAFLSNTAQQSNTTFNQFHVLKLTPQLPELTLIYQDLADKRLATTANWLSVDELARYFAQHPAVMALDKKILATKTGVNLAEQAYKPEWGVTASYGYRDDDPMGRSRADFFSVGLTFDLPLFTDNRQDMTVKSAISATEAVKTEKILLLRQLLGAFSSAQGRLSRLHHRQTLYQTRLLPQTHNQALASLTAYTNDNGDFSDVVRARIAVLNAEIEQLNITVEEQKIILELNYLFVGSLANRLATQNTLSSVKKSSINEQQAFAKREEK</sequence>
<dbReference type="PANTHER" id="PTHR30203">
    <property type="entry name" value="OUTER MEMBRANE CATION EFFLUX PROTEIN"/>
    <property type="match status" value="1"/>
</dbReference>
<evidence type="ECO:0000313" key="1">
    <source>
        <dbReference type="EMBL" id="TMM45419.1"/>
    </source>
</evidence>
<proteinExistence type="predicted"/>
<comment type="caution">
    <text evidence="1">The sequence shown here is derived from an EMBL/GenBank/DDBJ whole genome shotgun (WGS) entry which is preliminary data.</text>
</comment>
<gene>
    <name evidence="1" type="ORF">FCS21_08490</name>
</gene>
<dbReference type="PANTHER" id="PTHR30203:SF24">
    <property type="entry name" value="BLR4935 PROTEIN"/>
    <property type="match status" value="1"/>
</dbReference>
<reference evidence="1 2" key="1">
    <citation type="submission" date="2019-05" db="EMBL/GenBank/DDBJ databases">
        <title>Colwellia ponticola sp. nov., isolated from seawater.</title>
        <authorList>
            <person name="Yoon J.-H."/>
        </authorList>
    </citation>
    <scope>NUCLEOTIDE SEQUENCE [LARGE SCALE GENOMIC DNA]</scope>
    <source>
        <strain evidence="1 2">OISW-25</strain>
    </source>
</reference>
<evidence type="ECO:0000313" key="2">
    <source>
        <dbReference type="Proteomes" id="UP000307702"/>
    </source>
</evidence>
<dbReference type="EMBL" id="SZVP01000006">
    <property type="protein sequence ID" value="TMM45419.1"/>
    <property type="molecule type" value="Genomic_DNA"/>
</dbReference>
<keyword evidence="2" id="KW-1185">Reference proteome</keyword>
<protein>
    <submittedName>
        <fullName evidence="1">TolC family protein</fullName>
    </submittedName>
</protein>
<dbReference type="OrthoDB" id="5607838at2"/>
<dbReference type="RefSeq" id="WP_138622384.1">
    <property type="nucleotide sequence ID" value="NZ_SZVP01000006.1"/>
</dbReference>